<organism evidence="6 7">
    <name type="scientific">Jeotgalibacillus campisalis</name>
    <dbReference type="NCBI Taxonomy" id="220754"/>
    <lineage>
        <taxon>Bacteria</taxon>
        <taxon>Bacillati</taxon>
        <taxon>Bacillota</taxon>
        <taxon>Bacilli</taxon>
        <taxon>Bacillales</taxon>
        <taxon>Caryophanaceae</taxon>
        <taxon>Jeotgalibacillus</taxon>
    </lineage>
</organism>
<dbReference type="GO" id="GO:0019825">
    <property type="term" value="F:oxygen binding"/>
    <property type="evidence" value="ECO:0007669"/>
    <property type="project" value="InterPro"/>
</dbReference>
<reference evidence="6 7" key="1">
    <citation type="submission" date="2015-01" db="EMBL/GenBank/DDBJ databases">
        <title>Jeotgalibacillus campisalis genome sequencing.</title>
        <authorList>
            <person name="Goh K.M."/>
            <person name="Chan K.-G."/>
            <person name="Yaakop A.S."/>
            <person name="Ee R."/>
            <person name="Gan H.M."/>
            <person name="Chan C.S."/>
        </authorList>
    </citation>
    <scope>NUCLEOTIDE SEQUENCE [LARGE SCALE GENOMIC DNA]</scope>
    <source>
        <strain evidence="6 7">SF-57</strain>
    </source>
</reference>
<dbReference type="SMART" id="SM00283">
    <property type="entry name" value="MA"/>
    <property type="match status" value="1"/>
</dbReference>
<dbReference type="PATRIC" id="fig|220754.4.peg.878"/>
<feature type="coiled-coil region" evidence="4">
    <location>
        <begin position="182"/>
        <end position="209"/>
    </location>
</feature>
<protein>
    <submittedName>
        <fullName evidence="6">Methyl-accepting chemotaxis protein</fullName>
    </submittedName>
</protein>
<dbReference type="AlphaFoldDB" id="A0A0C2VPY5"/>
<dbReference type="InterPro" id="IPR044398">
    <property type="entry name" value="Globin-sensor_dom"/>
</dbReference>
<dbReference type="RefSeq" id="WP_041055243.1">
    <property type="nucleotide sequence ID" value="NZ_JXRR01000008.1"/>
</dbReference>
<dbReference type="SUPFAM" id="SSF58104">
    <property type="entry name" value="Methyl-accepting chemotaxis protein (MCP) signaling domain"/>
    <property type="match status" value="1"/>
</dbReference>
<evidence type="ECO:0000313" key="6">
    <source>
        <dbReference type="EMBL" id="KIL50977.1"/>
    </source>
</evidence>
<dbReference type="Proteomes" id="UP000031972">
    <property type="component" value="Unassembled WGS sequence"/>
</dbReference>
<comment type="similarity">
    <text evidence="2">Belongs to the methyl-accepting chemotaxis (MCP) protein family.</text>
</comment>
<dbReference type="PANTHER" id="PTHR32089:SF112">
    <property type="entry name" value="LYSOZYME-LIKE PROTEIN-RELATED"/>
    <property type="match status" value="1"/>
</dbReference>
<dbReference type="Gene3D" id="1.10.287.950">
    <property type="entry name" value="Methyl-accepting chemotaxis protein"/>
    <property type="match status" value="1"/>
</dbReference>
<dbReference type="Pfam" id="PF11563">
    <property type="entry name" value="Protoglobin"/>
    <property type="match status" value="1"/>
</dbReference>
<dbReference type="EMBL" id="JXRR01000008">
    <property type="protein sequence ID" value="KIL50977.1"/>
    <property type="molecule type" value="Genomic_DNA"/>
</dbReference>
<dbReference type="GO" id="GO:0006935">
    <property type="term" value="P:chemotaxis"/>
    <property type="evidence" value="ECO:0007669"/>
    <property type="project" value="InterPro"/>
</dbReference>
<evidence type="ECO:0000256" key="2">
    <source>
        <dbReference type="ARBA" id="ARBA00029447"/>
    </source>
</evidence>
<dbReference type="GO" id="GO:0016020">
    <property type="term" value="C:membrane"/>
    <property type="evidence" value="ECO:0007669"/>
    <property type="project" value="InterPro"/>
</dbReference>
<dbReference type="PANTHER" id="PTHR32089">
    <property type="entry name" value="METHYL-ACCEPTING CHEMOTAXIS PROTEIN MCPB"/>
    <property type="match status" value="1"/>
</dbReference>
<dbReference type="InterPro" id="IPR039379">
    <property type="entry name" value="Protoglobin_sensor_dom"/>
</dbReference>
<comment type="caution">
    <text evidence="6">The sequence shown here is derived from an EMBL/GenBank/DDBJ whole genome shotgun (WGS) entry which is preliminary data.</text>
</comment>
<dbReference type="InterPro" id="IPR004090">
    <property type="entry name" value="Chemotax_Me-accpt_rcpt"/>
</dbReference>
<evidence type="ECO:0000256" key="3">
    <source>
        <dbReference type="PROSITE-ProRule" id="PRU00284"/>
    </source>
</evidence>
<evidence type="ECO:0000313" key="7">
    <source>
        <dbReference type="Proteomes" id="UP000031972"/>
    </source>
</evidence>
<dbReference type="InterPro" id="IPR004089">
    <property type="entry name" value="MCPsignal_dom"/>
</dbReference>
<dbReference type="GO" id="GO:0020037">
    <property type="term" value="F:heme binding"/>
    <property type="evidence" value="ECO:0007669"/>
    <property type="project" value="InterPro"/>
</dbReference>
<evidence type="ECO:0000259" key="5">
    <source>
        <dbReference type="PROSITE" id="PS50111"/>
    </source>
</evidence>
<dbReference type="Gene3D" id="1.10.490.10">
    <property type="entry name" value="Globins"/>
    <property type="match status" value="1"/>
</dbReference>
<gene>
    <name evidence="6" type="ORF">KR50_08580</name>
</gene>
<keyword evidence="4" id="KW-0175">Coiled coil</keyword>
<dbReference type="InterPro" id="IPR012292">
    <property type="entry name" value="Globin/Proto"/>
</dbReference>
<feature type="domain" description="Methyl-accepting transducer" evidence="5">
    <location>
        <begin position="185"/>
        <end position="421"/>
    </location>
</feature>
<name>A0A0C2VPY5_9BACL</name>
<dbReference type="CDD" id="cd01068">
    <property type="entry name" value="globin_sensor"/>
    <property type="match status" value="1"/>
</dbReference>
<dbReference type="GO" id="GO:0007165">
    <property type="term" value="P:signal transduction"/>
    <property type="evidence" value="ECO:0007669"/>
    <property type="project" value="UniProtKB-KW"/>
</dbReference>
<dbReference type="OrthoDB" id="266313at2"/>
<sequence>MFPFTKEKKNHLLFNASIEFPEKSAIAAASDKSLSDRLYYMGYTQAQVNTLKEMAPLMESILDDVLESVLDHLMKSPEMAQIAQNHSTRERLKKVFSDYFGSLLTGKIDEDFLQMRKRMGSTHNRNFVPVTWFIASYSAFNTLLIPKIVEHYQKQPALLAEAIQAVSHAMNLDSQIVINQYMDARLKEINEANDLRLNLQQEIVSVSQEVAASVEQTEAAISDTSLRAAQILEETGQTEKTSKNLVGLTIQNEEQMENMEVQFIQSTDKVNTSLSGIQDLKETSEEIIRMTQGIEAIADQTNLLALNASIEAARAGEHGKGFSVVASEVRKLAENSKEMSNSINTLIGKNNASITKLVSQMEDITQSNKDSQTKLQEVKRGLFTVKTEMENYIGMFGRNKQDLDKIVDSIQEISHTTEGLSVLTSNLLTKAEQNM</sequence>
<dbReference type="InterPro" id="IPR009050">
    <property type="entry name" value="Globin-like_sf"/>
</dbReference>
<evidence type="ECO:0000256" key="4">
    <source>
        <dbReference type="SAM" id="Coils"/>
    </source>
</evidence>
<keyword evidence="1 3" id="KW-0807">Transducer</keyword>
<dbReference type="Pfam" id="PF00015">
    <property type="entry name" value="MCPsignal"/>
    <property type="match status" value="1"/>
</dbReference>
<dbReference type="PROSITE" id="PS50111">
    <property type="entry name" value="CHEMOTAXIS_TRANSDUC_2"/>
    <property type="match status" value="1"/>
</dbReference>
<dbReference type="SUPFAM" id="SSF46458">
    <property type="entry name" value="Globin-like"/>
    <property type="match status" value="1"/>
</dbReference>
<keyword evidence="7" id="KW-1185">Reference proteome</keyword>
<dbReference type="GO" id="GO:0004888">
    <property type="term" value="F:transmembrane signaling receptor activity"/>
    <property type="evidence" value="ECO:0007669"/>
    <property type="project" value="InterPro"/>
</dbReference>
<evidence type="ECO:0000256" key="1">
    <source>
        <dbReference type="ARBA" id="ARBA00023224"/>
    </source>
</evidence>
<proteinExistence type="inferred from homology"/>
<dbReference type="PRINTS" id="PR00260">
    <property type="entry name" value="CHEMTRNSDUCR"/>
</dbReference>
<accession>A0A0C2VPY5</accession>